<dbReference type="EMBL" id="CP036271">
    <property type="protein sequence ID" value="QDT55651.1"/>
    <property type="molecule type" value="Genomic_DNA"/>
</dbReference>
<reference evidence="1 2" key="1">
    <citation type="submission" date="2019-02" db="EMBL/GenBank/DDBJ databases">
        <title>Deep-cultivation of Planctomycetes and their phenomic and genomic characterization uncovers novel biology.</title>
        <authorList>
            <person name="Wiegand S."/>
            <person name="Jogler M."/>
            <person name="Boedeker C."/>
            <person name="Pinto D."/>
            <person name="Vollmers J."/>
            <person name="Rivas-Marin E."/>
            <person name="Kohn T."/>
            <person name="Peeters S.H."/>
            <person name="Heuer A."/>
            <person name="Rast P."/>
            <person name="Oberbeckmann S."/>
            <person name="Bunk B."/>
            <person name="Jeske O."/>
            <person name="Meyerdierks A."/>
            <person name="Storesund J.E."/>
            <person name="Kallscheuer N."/>
            <person name="Luecker S."/>
            <person name="Lage O.M."/>
            <person name="Pohl T."/>
            <person name="Merkel B.J."/>
            <person name="Hornburger P."/>
            <person name="Mueller R.-W."/>
            <person name="Bruemmer F."/>
            <person name="Labrenz M."/>
            <person name="Spormann A.M."/>
            <person name="Op den Camp H."/>
            <person name="Overmann J."/>
            <person name="Amann R."/>
            <person name="Jetten M.S.M."/>
            <person name="Mascher T."/>
            <person name="Medema M.H."/>
            <person name="Devos D.P."/>
            <person name="Kaster A.-K."/>
            <person name="Ovreas L."/>
            <person name="Rohde M."/>
            <person name="Galperin M.Y."/>
            <person name="Jogler C."/>
        </authorList>
    </citation>
    <scope>NUCLEOTIDE SEQUENCE [LARGE SCALE GENOMIC DNA]</scope>
    <source>
        <strain evidence="1 2">Pan44</strain>
    </source>
</reference>
<name>A0A517SHQ9_9PLAN</name>
<dbReference type="KEGG" id="ccos:Pan44_36970"/>
<gene>
    <name evidence="1" type="ORF">Pan44_36970</name>
</gene>
<evidence type="ECO:0000313" key="2">
    <source>
        <dbReference type="Proteomes" id="UP000315700"/>
    </source>
</evidence>
<keyword evidence="2" id="KW-1185">Reference proteome</keyword>
<organism evidence="1 2">
    <name type="scientific">Caulifigura coniformis</name>
    <dbReference type="NCBI Taxonomy" id="2527983"/>
    <lineage>
        <taxon>Bacteria</taxon>
        <taxon>Pseudomonadati</taxon>
        <taxon>Planctomycetota</taxon>
        <taxon>Planctomycetia</taxon>
        <taxon>Planctomycetales</taxon>
        <taxon>Planctomycetaceae</taxon>
        <taxon>Caulifigura</taxon>
    </lineage>
</organism>
<dbReference type="Proteomes" id="UP000315700">
    <property type="component" value="Chromosome"/>
</dbReference>
<accession>A0A517SHQ9</accession>
<evidence type="ECO:0000313" key="1">
    <source>
        <dbReference type="EMBL" id="QDT55651.1"/>
    </source>
</evidence>
<proteinExistence type="predicted"/>
<dbReference type="OrthoDB" id="9134523at2"/>
<protein>
    <submittedName>
        <fullName evidence="1">Uncharacterized protein</fullName>
    </submittedName>
</protein>
<sequence>MLPMSANIAFPDYDNPKEVYAVFGLTFYWAQVLEQGVLNLAVALRVAGNGGFDWHSVAEFYSLLERKTFGNVLKLARQLTAIPNELDDELGIALDRRNYLAHQFFVERAPVFQEKQGRRQAVDDLLADMQLFKDVDRKFDPIWREAWNQLGVTEEHLERLQKALDSSPNALTEEITAIAVQIARQSRSKT</sequence>
<dbReference type="AlphaFoldDB" id="A0A517SHQ9"/>
<dbReference type="InParanoid" id="A0A517SHQ9"/>
<dbReference type="RefSeq" id="WP_145031693.1">
    <property type="nucleotide sequence ID" value="NZ_CP036271.1"/>
</dbReference>